<dbReference type="OrthoDB" id="25818at2759"/>
<reference evidence="1 2" key="1">
    <citation type="journal article" date="2020" name="IScience">
        <title>Genome Sequencing of the Endangered Kingdonia uniflora (Circaeasteraceae, Ranunculales) Reveals Potential Mechanisms of Evolutionary Specialization.</title>
        <authorList>
            <person name="Sun Y."/>
            <person name="Deng T."/>
            <person name="Zhang A."/>
            <person name="Moore M.J."/>
            <person name="Landis J.B."/>
            <person name="Lin N."/>
            <person name="Zhang H."/>
            <person name="Zhang X."/>
            <person name="Huang J."/>
            <person name="Zhang X."/>
            <person name="Sun H."/>
            <person name="Wang H."/>
        </authorList>
    </citation>
    <scope>NUCLEOTIDE SEQUENCE [LARGE SCALE GENOMIC DNA]</scope>
    <source>
        <strain evidence="1">TB1705</strain>
        <tissue evidence="1">Leaf</tissue>
    </source>
</reference>
<gene>
    <name evidence="1" type="ORF">GIB67_040992</name>
</gene>
<dbReference type="PANTHER" id="PTHR43480">
    <property type="entry name" value="ACYL-[ACYL-CARRIER-PROTEIN]--UDP-N-ACETYLGLUCOSAMINE O-ACYLTRANSFERASE"/>
    <property type="match status" value="1"/>
</dbReference>
<dbReference type="Pfam" id="PF00132">
    <property type="entry name" value="Hexapep"/>
    <property type="match status" value="1"/>
</dbReference>
<dbReference type="GO" id="GO:0008610">
    <property type="term" value="P:lipid biosynthetic process"/>
    <property type="evidence" value="ECO:0007669"/>
    <property type="project" value="InterPro"/>
</dbReference>
<proteinExistence type="predicted"/>
<name>A0A7J7NCK3_9MAGN</name>
<dbReference type="PANTHER" id="PTHR43480:SF1">
    <property type="entry name" value="ACYL-[ACYL-CARRIER-PROTEIN]--UDP-N-ACETYLGLUCOSAMINE O-ACYLTRANSFERASE, MITOCHONDRIAL-RELATED"/>
    <property type="match status" value="1"/>
</dbReference>
<dbReference type="InterPro" id="IPR011004">
    <property type="entry name" value="Trimer_LpxA-like_sf"/>
</dbReference>
<evidence type="ECO:0000313" key="2">
    <source>
        <dbReference type="Proteomes" id="UP000541444"/>
    </source>
</evidence>
<comment type="caution">
    <text evidence="1">The sequence shown here is derived from an EMBL/GenBank/DDBJ whole genome shotgun (WGS) entry which is preliminary data.</text>
</comment>
<dbReference type="Gene3D" id="2.160.10.10">
    <property type="entry name" value="Hexapeptide repeat proteins"/>
    <property type="match status" value="1"/>
</dbReference>
<dbReference type="AlphaFoldDB" id="A0A7J7NCK3"/>
<accession>A0A7J7NCK3</accession>
<dbReference type="GO" id="GO:0008780">
    <property type="term" value="F:acyl-[acyl-carrier-protein]-UDP-N-acetylglucosamine O-acyltransferase activity"/>
    <property type="evidence" value="ECO:0007669"/>
    <property type="project" value="InterPro"/>
</dbReference>
<dbReference type="Proteomes" id="UP000541444">
    <property type="component" value="Unassembled WGS sequence"/>
</dbReference>
<dbReference type="InterPro" id="IPR010137">
    <property type="entry name" value="Lipid_A_LpxA"/>
</dbReference>
<keyword evidence="2" id="KW-1185">Reference proteome</keyword>
<organism evidence="1 2">
    <name type="scientific">Kingdonia uniflora</name>
    <dbReference type="NCBI Taxonomy" id="39325"/>
    <lineage>
        <taxon>Eukaryota</taxon>
        <taxon>Viridiplantae</taxon>
        <taxon>Streptophyta</taxon>
        <taxon>Embryophyta</taxon>
        <taxon>Tracheophyta</taxon>
        <taxon>Spermatophyta</taxon>
        <taxon>Magnoliopsida</taxon>
        <taxon>Ranunculales</taxon>
        <taxon>Circaeasteraceae</taxon>
        <taxon>Kingdonia</taxon>
    </lineage>
</organism>
<dbReference type="InterPro" id="IPR037157">
    <property type="entry name" value="Acetyltransf_C_sf"/>
</dbReference>
<evidence type="ECO:0000313" key="1">
    <source>
        <dbReference type="EMBL" id="KAF6164740.1"/>
    </source>
</evidence>
<dbReference type="SUPFAM" id="SSF51161">
    <property type="entry name" value="Trimeric LpxA-like enzymes"/>
    <property type="match status" value="1"/>
</dbReference>
<dbReference type="EMBL" id="JACGCM010000911">
    <property type="protein sequence ID" value="KAF6164740.1"/>
    <property type="molecule type" value="Genomic_DNA"/>
</dbReference>
<dbReference type="InterPro" id="IPR001451">
    <property type="entry name" value="Hexapep"/>
</dbReference>
<protein>
    <submittedName>
        <fullName evidence="1">Uncharacterized protein</fullName>
    </submittedName>
</protein>
<dbReference type="Gene3D" id="1.20.1180.10">
    <property type="entry name" value="Udp N-acetylglucosamine O-acyltransferase, C-terminal domain"/>
    <property type="match status" value="1"/>
</dbReference>
<sequence>MDGGSHNLPDCSFYFESHNHKQGWDECFLDVGDNNEIREYTSIHRSSKSSDKTVIGENNLIMGSCHIAHDCKVGNNNILANNTLLAGHVVIEVKSMRRAYQSIFMPKSTESGGIEERLSVVSEELAELDIVRSMVQSIRDSFEQNRRGICKFRHWNAS</sequence>